<dbReference type="eggNOG" id="COG3411">
    <property type="taxonomic scope" value="Bacteria"/>
</dbReference>
<accession>B1WPA1</accession>
<dbReference type="AlphaFoldDB" id="B1WPA1"/>
<proteinExistence type="predicted"/>
<dbReference type="HOGENOM" id="CLU_126515_2_0_3"/>
<dbReference type="Pfam" id="PF01257">
    <property type="entry name" value="2Fe-2S_thioredx"/>
    <property type="match status" value="1"/>
</dbReference>
<dbReference type="OrthoDB" id="9761899at2"/>
<dbReference type="CDD" id="cd02980">
    <property type="entry name" value="TRX_Fd_family"/>
    <property type="match status" value="1"/>
</dbReference>
<dbReference type="InterPro" id="IPR036249">
    <property type="entry name" value="Thioredoxin-like_sf"/>
</dbReference>
<dbReference type="KEGG" id="cyt:cce_0532"/>
<dbReference type="STRING" id="43989.cce_0532"/>
<evidence type="ECO:0000313" key="1">
    <source>
        <dbReference type="EMBL" id="ACB49883.1"/>
    </source>
</evidence>
<dbReference type="Proteomes" id="UP000001203">
    <property type="component" value="Chromosome circular"/>
</dbReference>
<dbReference type="Gene3D" id="3.40.30.10">
    <property type="entry name" value="Glutaredoxin"/>
    <property type="match status" value="1"/>
</dbReference>
<dbReference type="SUPFAM" id="SSF52833">
    <property type="entry name" value="Thioredoxin-like"/>
    <property type="match status" value="1"/>
</dbReference>
<keyword evidence="2" id="KW-1185">Reference proteome</keyword>
<dbReference type="EMBL" id="CP000806">
    <property type="protein sequence ID" value="ACB49883.1"/>
    <property type="molecule type" value="Genomic_DNA"/>
</dbReference>
<evidence type="ECO:0000313" key="2">
    <source>
        <dbReference type="Proteomes" id="UP000001203"/>
    </source>
</evidence>
<reference evidence="1 2" key="1">
    <citation type="journal article" date="2008" name="Proc. Natl. Acad. Sci. U.S.A.">
        <title>The genome of Cyanothece 51142, a unicellular diazotrophic cyanobacterium important in the marine nitrogen cycle.</title>
        <authorList>
            <person name="Welsh E.A."/>
            <person name="Liberton M."/>
            <person name="Stoeckel J."/>
            <person name="Loh T."/>
            <person name="Elvitigala T."/>
            <person name="Wang C."/>
            <person name="Wollam A."/>
            <person name="Fulton R.S."/>
            <person name="Clifton S.W."/>
            <person name="Jacobs J.M."/>
            <person name="Aurora R."/>
            <person name="Ghosh B.K."/>
            <person name="Sherman L.A."/>
            <person name="Smith R.D."/>
            <person name="Wilson R.K."/>
            <person name="Pakrasi H.B."/>
        </authorList>
    </citation>
    <scope>NUCLEOTIDE SEQUENCE [LARGE SCALE GENOMIC DNA]</scope>
    <source>
        <strain evidence="2">ATCC 51142 / BH68</strain>
    </source>
</reference>
<organism evidence="1 2">
    <name type="scientific">Crocosphaera subtropica (strain ATCC 51142 / BH68)</name>
    <name type="common">Cyanothece sp. (strain ATCC 51142)</name>
    <dbReference type="NCBI Taxonomy" id="43989"/>
    <lineage>
        <taxon>Bacteria</taxon>
        <taxon>Bacillati</taxon>
        <taxon>Cyanobacteriota</taxon>
        <taxon>Cyanophyceae</taxon>
        <taxon>Oscillatoriophycideae</taxon>
        <taxon>Chroococcales</taxon>
        <taxon>Aphanothecaceae</taxon>
        <taxon>Crocosphaera</taxon>
        <taxon>Crocosphaera subtropica</taxon>
    </lineage>
</organism>
<name>B1WPA1_CROS5</name>
<sequence>MQLYNFNQMSSVLLGGSLGDRSILVCQGRCCRKDGSKKILTALESQTSGDIKVMPCGCLGQCGNGPNIIILPEEKLYQRVSPKDVSVLFLTHQN</sequence>
<gene>
    <name evidence="1" type="ordered locus">cce_0532</name>
</gene>
<dbReference type="PANTHER" id="PTHR47682:SF1">
    <property type="entry name" value="TETRATRICOPEPTIDE REPEAT (TPR)-CONTAINING PROTEIN"/>
    <property type="match status" value="1"/>
</dbReference>
<dbReference type="RefSeq" id="WP_009546614.1">
    <property type="nucleotide sequence ID" value="NC_010546.1"/>
</dbReference>
<protein>
    <recommendedName>
        <fullName evidence="3">(2Fe-2S) ferredoxin domain-containing protein</fullName>
    </recommendedName>
</protein>
<dbReference type="PANTHER" id="PTHR47682">
    <property type="entry name" value="TETRATRICOPEPTIDE REPEAT (TPR)-CONTAINING PROTEIN"/>
    <property type="match status" value="1"/>
</dbReference>
<evidence type="ECO:0008006" key="3">
    <source>
        <dbReference type="Google" id="ProtNLM"/>
    </source>
</evidence>